<dbReference type="EMBL" id="LR216287">
    <property type="protein sequence ID" value="VFJ12593.1"/>
    <property type="molecule type" value="Genomic_DNA"/>
</dbReference>
<dbReference type="AlphaFoldDB" id="A0A484I649"/>
<organism evidence="1 2">
    <name type="scientific">Candidatus Nitrosocosmicus franklandianus</name>
    <dbReference type="NCBI Taxonomy" id="1798806"/>
    <lineage>
        <taxon>Archaea</taxon>
        <taxon>Nitrososphaerota</taxon>
        <taxon>Nitrososphaeria</taxon>
        <taxon>Nitrososphaerales</taxon>
        <taxon>Nitrososphaeraceae</taxon>
        <taxon>Candidatus Nitrosocosmicus</taxon>
    </lineage>
</organism>
<dbReference type="Proteomes" id="UP000294299">
    <property type="component" value="Chromosome NFRAN"/>
</dbReference>
<proteinExistence type="predicted"/>
<sequence length="32" mass="3654">MVIPNPMIFYMLSAIAISSDEDALCYDQFLNK</sequence>
<name>A0A484I649_9ARCH</name>
<accession>A0A484I649</accession>
<keyword evidence="2" id="KW-1185">Reference proteome</keyword>
<evidence type="ECO:0000313" key="1">
    <source>
        <dbReference type="EMBL" id="VFJ12593.1"/>
    </source>
</evidence>
<dbReference type="KEGG" id="nfn:NFRAN_0272"/>
<gene>
    <name evidence="1" type="ORF">NFRAN_0272</name>
</gene>
<evidence type="ECO:0000313" key="2">
    <source>
        <dbReference type="Proteomes" id="UP000294299"/>
    </source>
</evidence>
<protein>
    <submittedName>
        <fullName evidence="1">Uncharacterized protein</fullName>
    </submittedName>
</protein>
<reference evidence="1 2" key="1">
    <citation type="submission" date="2019-02" db="EMBL/GenBank/DDBJ databases">
        <authorList>
            <person name="Lehtovirta-Morley E L."/>
        </authorList>
    </citation>
    <scope>NUCLEOTIDE SEQUENCE [LARGE SCALE GENOMIC DNA]</scope>
    <source>
        <strain evidence="1">NFRAN1</strain>
    </source>
</reference>